<dbReference type="CDD" id="cd09872">
    <property type="entry name" value="PIN_Sll0205-like"/>
    <property type="match status" value="1"/>
</dbReference>
<sequence length="129" mass="14485">MRLLLDTHALFWWLYFPELLPPRVRELLGDRQVPVFASAVSAYEMSYKHHRGRWPEIAPLVEAFEEVAAAEGFDLLALSARHAVRAGSYGPEHRDPFDRMLAAQAAVEGLTLVSKDAWLGELGAEVVWG</sequence>
<comment type="caution">
    <text evidence="2">The sequence shown here is derived from an EMBL/GenBank/DDBJ whole genome shotgun (WGS) entry which is preliminary data.</text>
</comment>
<dbReference type="InterPro" id="IPR002716">
    <property type="entry name" value="PIN_dom"/>
</dbReference>
<dbReference type="AlphaFoldDB" id="A0A844QIU4"/>
<dbReference type="SUPFAM" id="SSF88723">
    <property type="entry name" value="PIN domain-like"/>
    <property type="match status" value="1"/>
</dbReference>
<reference evidence="2 3" key="1">
    <citation type="submission" date="2019-12" db="EMBL/GenBank/DDBJ databases">
        <title>Nitratireductor arenosus sp. nov., Isolated from sea sand, Jeju island, South Korea.</title>
        <authorList>
            <person name="Kim W."/>
        </authorList>
    </citation>
    <scope>NUCLEOTIDE SEQUENCE [LARGE SCALE GENOMIC DNA]</scope>
    <source>
        <strain evidence="2 3">CAU 1489</strain>
    </source>
</reference>
<evidence type="ECO:0000313" key="3">
    <source>
        <dbReference type="Proteomes" id="UP000463224"/>
    </source>
</evidence>
<dbReference type="RefSeq" id="WP_197435129.1">
    <property type="nucleotide sequence ID" value="NZ_WPHG01000002.1"/>
</dbReference>
<accession>A0A844QIU4</accession>
<dbReference type="Proteomes" id="UP000463224">
    <property type="component" value="Unassembled WGS sequence"/>
</dbReference>
<dbReference type="EMBL" id="WPHG01000002">
    <property type="protein sequence ID" value="MVA97943.1"/>
    <property type="molecule type" value="Genomic_DNA"/>
</dbReference>
<dbReference type="PANTHER" id="PTHR36173">
    <property type="entry name" value="RIBONUCLEASE VAPC16-RELATED"/>
    <property type="match status" value="1"/>
</dbReference>
<dbReference type="InterPro" id="IPR029060">
    <property type="entry name" value="PIN-like_dom_sf"/>
</dbReference>
<keyword evidence="3" id="KW-1185">Reference proteome</keyword>
<organism evidence="2 3">
    <name type="scientific">Nitratireductor arenosus</name>
    <dbReference type="NCBI Taxonomy" id="2682096"/>
    <lineage>
        <taxon>Bacteria</taxon>
        <taxon>Pseudomonadati</taxon>
        <taxon>Pseudomonadota</taxon>
        <taxon>Alphaproteobacteria</taxon>
        <taxon>Hyphomicrobiales</taxon>
        <taxon>Phyllobacteriaceae</taxon>
        <taxon>Nitratireductor</taxon>
    </lineage>
</organism>
<evidence type="ECO:0000313" key="2">
    <source>
        <dbReference type="EMBL" id="MVA97943.1"/>
    </source>
</evidence>
<feature type="domain" description="PIN" evidence="1">
    <location>
        <begin position="4"/>
        <end position="117"/>
    </location>
</feature>
<dbReference type="PANTHER" id="PTHR36173:SF2">
    <property type="entry name" value="RIBONUCLEASE VAPC16"/>
    <property type="match status" value="1"/>
</dbReference>
<dbReference type="InterPro" id="IPR052919">
    <property type="entry name" value="TA_system_RNase"/>
</dbReference>
<dbReference type="Gene3D" id="3.40.50.1010">
    <property type="entry name" value="5'-nuclease"/>
    <property type="match status" value="1"/>
</dbReference>
<dbReference type="Pfam" id="PF01850">
    <property type="entry name" value="PIN"/>
    <property type="match status" value="1"/>
</dbReference>
<evidence type="ECO:0000259" key="1">
    <source>
        <dbReference type="Pfam" id="PF01850"/>
    </source>
</evidence>
<protein>
    <submittedName>
        <fullName evidence="2">PIN domain-containing protein</fullName>
    </submittedName>
</protein>
<proteinExistence type="predicted"/>
<gene>
    <name evidence="2" type="ORF">GN330_11870</name>
</gene>
<name>A0A844QIU4_9HYPH</name>
<dbReference type="InterPro" id="IPR041705">
    <property type="entry name" value="PIN_Sll0205"/>
</dbReference>